<evidence type="ECO:0000256" key="1">
    <source>
        <dbReference type="SAM" id="SignalP"/>
    </source>
</evidence>
<protein>
    <submittedName>
        <fullName evidence="2">Uncharacterized protein</fullName>
    </submittedName>
</protein>
<comment type="caution">
    <text evidence="2">The sequence shown here is derived from an EMBL/GenBank/DDBJ whole genome shotgun (WGS) entry which is preliminary data.</text>
</comment>
<sequence>MVETSIFTLLITAHSIRVLFSESWDAACKTMMDADIFIRPHHNTYNTLVQQTASIKDEKGIIGSDNDVHSPSVKVAHLYSSYSNTDT</sequence>
<dbReference type="Proteomes" id="UP000283269">
    <property type="component" value="Unassembled WGS sequence"/>
</dbReference>
<dbReference type="InParanoid" id="A0A409XUJ9"/>
<name>A0A409XUJ9_PSICY</name>
<reference evidence="2 3" key="1">
    <citation type="journal article" date="2018" name="Evol. Lett.">
        <title>Horizontal gene cluster transfer increased hallucinogenic mushroom diversity.</title>
        <authorList>
            <person name="Reynolds H.T."/>
            <person name="Vijayakumar V."/>
            <person name="Gluck-Thaler E."/>
            <person name="Korotkin H.B."/>
            <person name="Matheny P.B."/>
            <person name="Slot J.C."/>
        </authorList>
    </citation>
    <scope>NUCLEOTIDE SEQUENCE [LARGE SCALE GENOMIC DNA]</scope>
    <source>
        <strain evidence="2 3">2631</strain>
    </source>
</reference>
<accession>A0A409XUJ9</accession>
<evidence type="ECO:0000313" key="2">
    <source>
        <dbReference type="EMBL" id="PPQ94371.1"/>
    </source>
</evidence>
<dbReference type="EMBL" id="NHYD01000364">
    <property type="protein sequence ID" value="PPQ94371.1"/>
    <property type="molecule type" value="Genomic_DNA"/>
</dbReference>
<keyword evidence="1" id="KW-0732">Signal</keyword>
<organism evidence="2 3">
    <name type="scientific">Psilocybe cyanescens</name>
    <dbReference type="NCBI Taxonomy" id="93625"/>
    <lineage>
        <taxon>Eukaryota</taxon>
        <taxon>Fungi</taxon>
        <taxon>Dikarya</taxon>
        <taxon>Basidiomycota</taxon>
        <taxon>Agaricomycotina</taxon>
        <taxon>Agaricomycetes</taxon>
        <taxon>Agaricomycetidae</taxon>
        <taxon>Agaricales</taxon>
        <taxon>Agaricineae</taxon>
        <taxon>Strophariaceae</taxon>
        <taxon>Psilocybe</taxon>
    </lineage>
</organism>
<feature type="signal peptide" evidence="1">
    <location>
        <begin position="1"/>
        <end position="21"/>
    </location>
</feature>
<evidence type="ECO:0000313" key="3">
    <source>
        <dbReference type="Proteomes" id="UP000283269"/>
    </source>
</evidence>
<proteinExistence type="predicted"/>
<feature type="chain" id="PRO_5019399866" evidence="1">
    <location>
        <begin position="22"/>
        <end position="87"/>
    </location>
</feature>
<keyword evidence="3" id="KW-1185">Reference proteome</keyword>
<gene>
    <name evidence="2" type="ORF">CVT25_000603</name>
</gene>
<dbReference type="AlphaFoldDB" id="A0A409XUJ9"/>